<feature type="compositionally biased region" description="Polar residues" evidence="1">
    <location>
        <begin position="199"/>
        <end position="212"/>
    </location>
</feature>
<protein>
    <submittedName>
        <fullName evidence="2">Uncharacterized protein</fullName>
    </submittedName>
</protein>
<keyword evidence="3" id="KW-1185">Reference proteome</keyword>
<evidence type="ECO:0000313" key="3">
    <source>
        <dbReference type="Proteomes" id="UP001521785"/>
    </source>
</evidence>
<evidence type="ECO:0000313" key="2">
    <source>
        <dbReference type="EMBL" id="KAL1591956.1"/>
    </source>
</evidence>
<feature type="compositionally biased region" description="Basic residues" evidence="1">
    <location>
        <begin position="160"/>
        <end position="174"/>
    </location>
</feature>
<proteinExistence type="predicted"/>
<name>A0ABR3QIH1_9PLEO</name>
<feature type="compositionally biased region" description="Basic and acidic residues" evidence="1">
    <location>
        <begin position="175"/>
        <end position="185"/>
    </location>
</feature>
<dbReference type="EMBL" id="JAKJXO020000022">
    <property type="protein sequence ID" value="KAL1591956.1"/>
    <property type="molecule type" value="Genomic_DNA"/>
</dbReference>
<organism evidence="2 3">
    <name type="scientific">Paraconiothyrium brasiliense</name>
    <dbReference type="NCBI Taxonomy" id="300254"/>
    <lineage>
        <taxon>Eukaryota</taxon>
        <taxon>Fungi</taxon>
        <taxon>Dikarya</taxon>
        <taxon>Ascomycota</taxon>
        <taxon>Pezizomycotina</taxon>
        <taxon>Dothideomycetes</taxon>
        <taxon>Pleosporomycetidae</taxon>
        <taxon>Pleosporales</taxon>
        <taxon>Massarineae</taxon>
        <taxon>Didymosphaeriaceae</taxon>
        <taxon>Paraconiothyrium</taxon>
    </lineage>
</organism>
<accession>A0ABR3QIH1</accession>
<dbReference type="Proteomes" id="UP001521785">
    <property type="component" value="Unassembled WGS sequence"/>
</dbReference>
<comment type="caution">
    <text evidence="2">The sequence shown here is derived from an EMBL/GenBank/DDBJ whole genome shotgun (WGS) entry which is preliminary data.</text>
</comment>
<reference evidence="2 3" key="1">
    <citation type="submission" date="2024-02" db="EMBL/GenBank/DDBJ databases">
        <title>De novo assembly and annotation of 12 fungi associated with fruit tree decline syndrome in Ontario, Canada.</title>
        <authorList>
            <person name="Sulman M."/>
            <person name="Ellouze W."/>
            <person name="Ilyukhin E."/>
        </authorList>
    </citation>
    <scope>NUCLEOTIDE SEQUENCE [LARGE SCALE GENOMIC DNA]</scope>
    <source>
        <strain evidence="2 3">M42-189</strain>
    </source>
</reference>
<evidence type="ECO:0000256" key="1">
    <source>
        <dbReference type="SAM" id="MobiDB-lite"/>
    </source>
</evidence>
<gene>
    <name evidence="2" type="ORF">SLS60_011548</name>
</gene>
<feature type="region of interest" description="Disordered" evidence="1">
    <location>
        <begin position="132"/>
        <end position="215"/>
    </location>
</feature>
<sequence>MSDGSPKDEREHAKGPHHAIQLGWNVSVILNVQLEDTDKNPSSAVSLSIARVVSLSIKRIGTVPVFDPSWYTPTVYIFSILELNMAILTASIPIFWPLVASLAANKILIVNEIEIRTERIDNSFALSEQGKGFAGVDESGDGRTSRISVLGKNDTDKLHRNNSRLTRNKHHHKPSHSDSSDKELGLDIGPRSSHDSQRKLNLTHQTSGNSFGSGRLEDSIDMTHARYQNKFTQDWAVPDFDRPPKRDGEERMFTTSVERAEVPYDHIRALEK</sequence>